<evidence type="ECO:0000313" key="2">
    <source>
        <dbReference type="Proteomes" id="UP000199440"/>
    </source>
</evidence>
<dbReference type="AlphaFoldDB" id="A0A1G9T4M8"/>
<proteinExistence type="predicted"/>
<dbReference type="PROSITE" id="PS51318">
    <property type="entry name" value="TAT"/>
    <property type="match status" value="1"/>
</dbReference>
<evidence type="ECO:0008006" key="3">
    <source>
        <dbReference type="Google" id="ProtNLM"/>
    </source>
</evidence>
<dbReference type="InterPro" id="IPR017850">
    <property type="entry name" value="Alkaline_phosphatase_core_sf"/>
</dbReference>
<dbReference type="InterPro" id="IPR010869">
    <property type="entry name" value="DUF1501"/>
</dbReference>
<dbReference type="PROSITE" id="PS51257">
    <property type="entry name" value="PROKAR_LIPOPROTEIN"/>
    <property type="match status" value="1"/>
</dbReference>
<dbReference type="STRING" id="192904.SAMN04488514_108200"/>
<reference evidence="2" key="1">
    <citation type="submission" date="2016-10" db="EMBL/GenBank/DDBJ databases">
        <authorList>
            <person name="Varghese N."/>
            <person name="Submissions S."/>
        </authorList>
    </citation>
    <scope>NUCLEOTIDE SEQUENCE [LARGE SCALE GENOMIC DNA]</scope>
    <source>
        <strain evidence="2">DSM 19886</strain>
    </source>
</reference>
<keyword evidence="2" id="KW-1185">Reference proteome</keyword>
<dbReference type="SUPFAM" id="SSF53649">
    <property type="entry name" value="Alkaline phosphatase-like"/>
    <property type="match status" value="1"/>
</dbReference>
<name>A0A1G9T4M8_9FLAO</name>
<dbReference type="EMBL" id="FNGV01000008">
    <property type="protein sequence ID" value="SDM42035.1"/>
    <property type="molecule type" value="Genomic_DNA"/>
</dbReference>
<dbReference type="PANTHER" id="PTHR43737">
    <property type="entry name" value="BLL7424 PROTEIN"/>
    <property type="match status" value="1"/>
</dbReference>
<dbReference type="Proteomes" id="UP000199440">
    <property type="component" value="Unassembled WGS sequence"/>
</dbReference>
<sequence length="492" mass="54745">MDEQNTRRDFIKKMTAASLAASATTIPLASFLSSCTGTVPKIPSTADTVILLWMAGGMAHTETFDPKAYVPYEKGVESKRVLSTFPKVPTAVDGLDFSKGLESIGSVMDKGAIIRSYKSADLGHILHTRHQYHWHTCYEPPQSVQAPHIGAWIAKELGPANPVIPPFIAMGQRFTVGEAEELKAFHSAGFLGSEYGPFLIPDPSGGLESVRPPQGMSIKRFEARYKLYKELANKSKVMESGSDYQRESLMRSMEQSYRLLNSPEAKVFDLSEEPKEVYDTYNTGRFGLGCLLAKRLAMNGGRFISVSTEYEPFLGWDTHENGHTRLVKMKELIDRPIAQLVKDLDESGHLDRTLIILASEFSRDAIMEGRPGEQVQDQVPQPDVIEDEKFYGMHRHFTDGSSILMWGGGVEKGLIYGKTADERPCSSIENPVVIDQVHQSIYHALGMHPETHYTIEGRPFYTTPDGHGKPILDLFGKPMKNSKNQDKEALTS</sequence>
<dbReference type="OrthoDB" id="908850at2"/>
<evidence type="ECO:0000313" key="1">
    <source>
        <dbReference type="EMBL" id="SDM42035.1"/>
    </source>
</evidence>
<organism evidence="1 2">
    <name type="scientific">Kriegella aquimaris</name>
    <dbReference type="NCBI Taxonomy" id="192904"/>
    <lineage>
        <taxon>Bacteria</taxon>
        <taxon>Pseudomonadati</taxon>
        <taxon>Bacteroidota</taxon>
        <taxon>Flavobacteriia</taxon>
        <taxon>Flavobacteriales</taxon>
        <taxon>Flavobacteriaceae</taxon>
        <taxon>Kriegella</taxon>
    </lineage>
</organism>
<dbReference type="PANTHER" id="PTHR43737:SF1">
    <property type="entry name" value="DUF1501 DOMAIN-CONTAINING PROTEIN"/>
    <property type="match status" value="1"/>
</dbReference>
<accession>A0A1G9T4M8</accession>
<gene>
    <name evidence="1" type="ORF">SAMN04488514_108200</name>
</gene>
<dbReference type="RefSeq" id="WP_089891914.1">
    <property type="nucleotide sequence ID" value="NZ_FNGV01000008.1"/>
</dbReference>
<dbReference type="InterPro" id="IPR006311">
    <property type="entry name" value="TAT_signal"/>
</dbReference>
<protein>
    <recommendedName>
        <fullName evidence="3">Tat (Twin-arginine translocation) pathway signal sequence</fullName>
    </recommendedName>
</protein>
<dbReference type="Pfam" id="PF07394">
    <property type="entry name" value="DUF1501"/>
    <property type="match status" value="1"/>
</dbReference>